<dbReference type="KEGG" id="vg:26049369"/>
<name>A0A0N9R4F5_9VIRU</name>
<evidence type="ECO:0000256" key="1">
    <source>
        <dbReference type="SAM" id="Phobius"/>
    </source>
</evidence>
<dbReference type="EMBL" id="KT820662">
    <property type="protein sequence ID" value="ALH23408.1"/>
    <property type="molecule type" value="Genomic_DNA"/>
</dbReference>
<gene>
    <name evidence="2" type="ORF">ceV_502</name>
</gene>
<keyword evidence="1" id="KW-1133">Transmembrane helix</keyword>
<dbReference type="Proteomes" id="UP000203826">
    <property type="component" value="Segment"/>
</dbReference>
<keyword evidence="1" id="KW-0812">Transmembrane</keyword>
<organism evidence="2 3">
    <name type="scientific">Chrysochromulina ericina virus CeV-01B</name>
    <dbReference type="NCBI Taxonomy" id="3070830"/>
    <lineage>
        <taxon>Viruses</taxon>
        <taxon>Varidnaviria</taxon>
        <taxon>Bamfordvirae</taxon>
        <taxon>Nucleocytoviricota</taxon>
        <taxon>Megaviricetes</taxon>
        <taxon>Imitervirales</taxon>
        <taxon>Mesomimiviridae</taxon>
        <taxon>Tethysvirus</taxon>
        <taxon>Tethysvirus raunefjordenense</taxon>
    </lineage>
</organism>
<evidence type="ECO:0000313" key="2">
    <source>
        <dbReference type="EMBL" id="ALH23408.1"/>
    </source>
</evidence>
<proteinExistence type="predicted"/>
<keyword evidence="3" id="KW-1185">Reference proteome</keyword>
<feature type="transmembrane region" description="Helical" evidence="1">
    <location>
        <begin position="89"/>
        <end position="112"/>
    </location>
</feature>
<reference evidence="2 3" key="1">
    <citation type="journal article" date="2015" name="Genome Announc.">
        <title>The 474-Kilobase-Pair Complete Genome Sequence of CeV-01B, a Virus Infecting Haptolina (Chrysochromulina) ericina (Prymnesiophyceae).</title>
        <authorList>
            <person name="Gallot-Lavallee L."/>
            <person name="Pagarete A."/>
            <person name="Legendre M."/>
            <person name="Santini S."/>
            <person name="Sandaa R.A."/>
            <person name="Himmelbauer H."/>
            <person name="Ogata H."/>
            <person name="Bratbak G."/>
            <person name="Claverie J.M."/>
        </authorList>
    </citation>
    <scope>NUCLEOTIDE SEQUENCE [LARGE SCALE GENOMIC DNA]</scope>
    <source>
        <strain evidence="2">CeV-01B</strain>
    </source>
</reference>
<evidence type="ECO:0000313" key="3">
    <source>
        <dbReference type="Proteomes" id="UP000203826"/>
    </source>
</evidence>
<feature type="transmembrane region" description="Helical" evidence="1">
    <location>
        <begin position="12"/>
        <end position="30"/>
    </location>
</feature>
<feature type="transmembrane region" description="Helical" evidence="1">
    <location>
        <begin position="50"/>
        <end position="69"/>
    </location>
</feature>
<accession>A0A0N9R4F5</accession>
<sequence length="134" mass="15951">MQSTKVDYSILTKGFIIQSLIWASISTATIEIRHSIYSNKQKPITFKNNFFQNTINYIFYTLRIIPYQLSYQLNLLNKKGQVPEYIKALYTFTISFLLSLFIYHFFLVVLGYKDIYKYFFGWTEPKGIHINKTK</sequence>
<protein>
    <submittedName>
        <fullName evidence="2">Uncharacterized protein</fullName>
    </submittedName>
</protein>
<keyword evidence="1" id="KW-0472">Membrane</keyword>